<dbReference type="FunFam" id="2.60.40.150:FF:000088">
    <property type="entry name" value="multiple C2 and transmembrane domain-containing protein 2 isoform X2"/>
    <property type="match status" value="1"/>
</dbReference>
<dbReference type="GO" id="GO:0030672">
    <property type="term" value="C:synaptic vesicle membrane"/>
    <property type="evidence" value="ECO:0007669"/>
    <property type="project" value="TreeGrafter"/>
</dbReference>
<dbReference type="PROSITE" id="PS50004">
    <property type="entry name" value="C2"/>
    <property type="match status" value="3"/>
</dbReference>
<proteinExistence type="inferred from homology"/>
<dbReference type="InterPro" id="IPR013583">
    <property type="entry name" value="MCTP_C"/>
</dbReference>
<evidence type="ECO:0000313" key="16">
    <source>
        <dbReference type="EMBL" id="GCB66241.1"/>
    </source>
</evidence>
<dbReference type="PRINTS" id="PR00360">
    <property type="entry name" value="C2DOMAIN"/>
</dbReference>
<dbReference type="Pfam" id="PF08372">
    <property type="entry name" value="PRT_C"/>
    <property type="match status" value="1"/>
</dbReference>
<gene>
    <name evidence="16" type="ORF">scyTo_0000566</name>
</gene>
<keyword evidence="17" id="KW-1185">Reference proteome</keyword>
<evidence type="ECO:0000256" key="4">
    <source>
        <dbReference type="ARBA" id="ARBA00022473"/>
    </source>
</evidence>
<comment type="subcellular location">
    <subcellularLocation>
        <location evidence="2">Membrane</location>
        <topology evidence="2">Multi-pass membrane protein</topology>
    </subcellularLocation>
</comment>
<dbReference type="OMA" id="ASNVMQM"/>
<dbReference type="EMBL" id="BFAA01000103">
    <property type="protein sequence ID" value="GCB66241.1"/>
    <property type="molecule type" value="Genomic_DNA"/>
</dbReference>
<dbReference type="CDD" id="cd08376">
    <property type="entry name" value="C2B_MCTP_PRT"/>
    <property type="match status" value="1"/>
</dbReference>
<evidence type="ECO:0000256" key="14">
    <source>
        <dbReference type="SAM" id="Phobius"/>
    </source>
</evidence>
<dbReference type="FunFam" id="2.60.40.150:FF:000019">
    <property type="entry name" value="Multiple C2 and transmembrane domain-containing protein 2 isoform 1"/>
    <property type="match status" value="1"/>
</dbReference>
<sequence>QRQRDGGRRSCLSRSWRRLPVSDSRAVNDLTEPCNRMESQKEITTWESFRAKTKPFLQNLKKGKMSNKRKEGKKRHLLDQRMSVSEPDMLQVGKTHSESCSRALVRISAVNYFSSPSTPVKKLDKNGGQSVLQEIAVAPDQSQKLESSCAEEEEEEEEEEASTPTTLSGLVKESNKCGCEELPDSNFCGGADEICADDLSEGTDLDSSQSSQFFDEQAFEQQEGKSQIPLACTIPSYLLTVQLKEGRNLVIRDRCGTSDPYVKFKLAGKTLYKSKIMYKNLNPRWDETFVVPIKNLNQKLYVKVYDRDLATDDFMGSAYLSLNDLEVNSTIQKELQLDDPNSLEDYMGEIILEIKLANKPRDSRRNRAGQVRKKRGTNTKTSFIHNIRLSDALRKNQLWNGIVGITLIEGKGIKEDAIEGCYVKFRLGDEKYKSKVLDKCANPQWREQFDFHLFNDRMNILEVEVCGKNSQKQEGSFGICQVDLSTLPKGQKHRLELSLENGLGSLVLLLMLTASIEVSISDPCASPLNNETERQQIIQRYSLRNTLQDMSDIGFLQVQVIKACNLAAADFAGKSDPFCVLELGNDKLQTHTVYKNLNPEWNKVFSFNIRDIHDVLEVTVFDEDGDKPPDFLGKVAIPLLSIKKGQLTAYILKNRKLGSPEKGVLYLQLDIIYNPIKASLRTFKPKEPRNQEENIKFSKKILTRNVRRVRNLTRAIWNTLQYIQSCFEWQSAQRSFIAFLSYLVIVWIFEIYMLPLALLMLFAWNYIQMARGKVVSQHYMEDDDVDDDDDEEDEKDSEKKGLIGKIHMVQDIVITVQNILDKAASFGERIKNTFNWSVPFLSKLACAVLAVCTLVLYFASLRYLLLIWGIHKFTKKIRNPYAIDSNELLNFLSRIPSDVQKVQHAELKTSNGLTPVKKKKGNS</sequence>
<feature type="domain" description="C2" evidence="15">
    <location>
        <begin position="222"/>
        <end position="335"/>
    </location>
</feature>
<keyword evidence="5 14" id="KW-0812">Transmembrane</keyword>
<feature type="non-terminal residue" evidence="16">
    <location>
        <position position="1"/>
    </location>
</feature>
<dbReference type="PANTHER" id="PTHR45911:SF2">
    <property type="entry name" value="MULTIPLE C2 AND TRANSMEMBRANE DOMAIN-CONTAINING PROTEIN 2"/>
    <property type="match status" value="1"/>
</dbReference>
<dbReference type="STRING" id="75743.A0A401NZE5"/>
<keyword evidence="7" id="KW-0677">Repeat</keyword>
<evidence type="ECO:0000256" key="13">
    <source>
        <dbReference type="SAM" id="MobiDB-lite"/>
    </source>
</evidence>
<evidence type="ECO:0000256" key="10">
    <source>
        <dbReference type="ARBA" id="ARBA00023136"/>
    </source>
</evidence>
<protein>
    <recommendedName>
        <fullName evidence="12">Multiple C2 and transmembrane domain-containing protein 2</fullName>
    </recommendedName>
</protein>
<feature type="domain" description="C2" evidence="15">
    <location>
        <begin position="531"/>
        <end position="652"/>
    </location>
</feature>
<feature type="region of interest" description="Disordered" evidence="13">
    <location>
        <begin position="140"/>
        <end position="168"/>
    </location>
</feature>
<comment type="caution">
    <text evidence="16">The sequence shown here is derived from an EMBL/GenBank/DDBJ whole genome shotgun (WGS) entry which is preliminary data.</text>
</comment>
<dbReference type="Proteomes" id="UP000288216">
    <property type="component" value="Unassembled WGS sequence"/>
</dbReference>
<dbReference type="OrthoDB" id="5973539at2759"/>
<dbReference type="SMART" id="SM00239">
    <property type="entry name" value="C2"/>
    <property type="match status" value="3"/>
</dbReference>
<keyword evidence="8" id="KW-0106">Calcium</keyword>
<keyword evidence="9 14" id="KW-1133">Transmembrane helix</keyword>
<dbReference type="Gene3D" id="2.60.40.150">
    <property type="entry name" value="C2 domain"/>
    <property type="match status" value="3"/>
</dbReference>
<comment type="cofactor">
    <cofactor evidence="1">
        <name>Ca(2+)</name>
        <dbReference type="ChEBI" id="CHEBI:29108"/>
    </cofactor>
</comment>
<dbReference type="CDD" id="cd04042">
    <property type="entry name" value="C2A_MCTP_PRT"/>
    <property type="match status" value="1"/>
</dbReference>
<dbReference type="InterPro" id="IPR000008">
    <property type="entry name" value="C2_dom"/>
</dbReference>
<dbReference type="GO" id="GO:0046928">
    <property type="term" value="P:regulation of neurotransmitter secretion"/>
    <property type="evidence" value="ECO:0007669"/>
    <property type="project" value="TreeGrafter"/>
</dbReference>
<evidence type="ECO:0000256" key="5">
    <source>
        <dbReference type="ARBA" id="ARBA00022692"/>
    </source>
</evidence>
<accession>A0A401NZE5</accession>
<keyword evidence="4" id="KW-0217">Developmental protein</keyword>
<evidence type="ECO:0000256" key="3">
    <source>
        <dbReference type="ARBA" id="ARBA00007923"/>
    </source>
</evidence>
<evidence type="ECO:0000256" key="9">
    <source>
        <dbReference type="ARBA" id="ARBA00022989"/>
    </source>
</evidence>
<keyword evidence="10 14" id="KW-0472">Membrane</keyword>
<feature type="transmembrane region" description="Helical" evidence="14">
    <location>
        <begin position="844"/>
        <end position="870"/>
    </location>
</feature>
<keyword evidence="6" id="KW-0479">Metal-binding</keyword>
<dbReference type="PANTHER" id="PTHR45911">
    <property type="entry name" value="C2 DOMAIN-CONTAINING PROTEIN"/>
    <property type="match status" value="1"/>
</dbReference>
<dbReference type="CDD" id="cd08377">
    <property type="entry name" value="C2C_MCTP_PRT"/>
    <property type="match status" value="1"/>
</dbReference>
<name>A0A401NZE5_SCYTO</name>
<evidence type="ECO:0000256" key="12">
    <source>
        <dbReference type="ARBA" id="ARBA00074930"/>
    </source>
</evidence>
<evidence type="ECO:0000256" key="2">
    <source>
        <dbReference type="ARBA" id="ARBA00004141"/>
    </source>
</evidence>
<dbReference type="AlphaFoldDB" id="A0A401NZE5"/>
<evidence type="ECO:0000256" key="11">
    <source>
        <dbReference type="ARBA" id="ARBA00053791"/>
    </source>
</evidence>
<comment type="function">
    <text evidence="11">Might play a role in the development of cardiac outflow tract.</text>
</comment>
<dbReference type="GO" id="GO:0005509">
    <property type="term" value="F:calcium ion binding"/>
    <property type="evidence" value="ECO:0007669"/>
    <property type="project" value="TreeGrafter"/>
</dbReference>
<reference evidence="16 17" key="1">
    <citation type="journal article" date="2018" name="Nat. Ecol. Evol.">
        <title>Shark genomes provide insights into elasmobranch evolution and the origin of vertebrates.</title>
        <authorList>
            <person name="Hara Y"/>
            <person name="Yamaguchi K"/>
            <person name="Onimaru K"/>
            <person name="Kadota M"/>
            <person name="Koyanagi M"/>
            <person name="Keeley SD"/>
            <person name="Tatsumi K"/>
            <person name="Tanaka K"/>
            <person name="Motone F"/>
            <person name="Kageyama Y"/>
            <person name="Nozu R"/>
            <person name="Adachi N"/>
            <person name="Nishimura O"/>
            <person name="Nakagawa R"/>
            <person name="Tanegashima C"/>
            <person name="Kiyatake I"/>
            <person name="Matsumoto R"/>
            <person name="Murakumo K"/>
            <person name="Nishida K"/>
            <person name="Terakita A"/>
            <person name="Kuratani S"/>
            <person name="Sato K"/>
            <person name="Hyodo S Kuraku.S."/>
        </authorList>
    </citation>
    <scope>NUCLEOTIDE SEQUENCE [LARGE SCALE GENOMIC DNA]</scope>
</reference>
<feature type="compositionally biased region" description="Acidic residues" evidence="13">
    <location>
        <begin position="149"/>
        <end position="161"/>
    </location>
</feature>
<comment type="similarity">
    <text evidence="3">Belongs to the MCTP family.</text>
</comment>
<evidence type="ECO:0000259" key="15">
    <source>
        <dbReference type="PROSITE" id="PS50004"/>
    </source>
</evidence>
<dbReference type="InterPro" id="IPR035892">
    <property type="entry name" value="C2_domain_sf"/>
</dbReference>
<dbReference type="SUPFAM" id="SSF49562">
    <property type="entry name" value="C2 domain (Calcium/lipid-binding domain, CaLB)"/>
    <property type="match status" value="3"/>
</dbReference>
<organism evidence="16 17">
    <name type="scientific">Scyliorhinus torazame</name>
    <name type="common">Cloudy catshark</name>
    <name type="synonym">Catulus torazame</name>
    <dbReference type="NCBI Taxonomy" id="75743"/>
    <lineage>
        <taxon>Eukaryota</taxon>
        <taxon>Metazoa</taxon>
        <taxon>Chordata</taxon>
        <taxon>Craniata</taxon>
        <taxon>Vertebrata</taxon>
        <taxon>Chondrichthyes</taxon>
        <taxon>Elasmobranchii</taxon>
        <taxon>Galeomorphii</taxon>
        <taxon>Galeoidea</taxon>
        <taxon>Carcharhiniformes</taxon>
        <taxon>Scyliorhinidae</taxon>
        <taxon>Scyliorhinus</taxon>
    </lineage>
</organism>
<dbReference type="FunFam" id="2.60.40.150:FF:000076">
    <property type="entry name" value="multiple C2 and transmembrane domain-containing protein 2 isoform X1"/>
    <property type="match status" value="1"/>
</dbReference>
<evidence type="ECO:0000313" key="17">
    <source>
        <dbReference type="Proteomes" id="UP000288216"/>
    </source>
</evidence>
<evidence type="ECO:0000256" key="7">
    <source>
        <dbReference type="ARBA" id="ARBA00022737"/>
    </source>
</evidence>
<evidence type="ECO:0000256" key="1">
    <source>
        <dbReference type="ARBA" id="ARBA00001913"/>
    </source>
</evidence>
<feature type="domain" description="C2" evidence="15">
    <location>
        <begin position="383"/>
        <end position="497"/>
    </location>
</feature>
<evidence type="ECO:0000256" key="6">
    <source>
        <dbReference type="ARBA" id="ARBA00022723"/>
    </source>
</evidence>
<evidence type="ECO:0000256" key="8">
    <source>
        <dbReference type="ARBA" id="ARBA00022837"/>
    </source>
</evidence>
<dbReference type="Pfam" id="PF00168">
    <property type="entry name" value="C2"/>
    <property type="match status" value="3"/>
</dbReference>
<feature type="transmembrane region" description="Helical" evidence="14">
    <location>
        <begin position="736"/>
        <end position="764"/>
    </location>
</feature>